<name>A0A518C8X9_9BACT</name>
<sequence>MRFVESILMNAYIISLLDSPRTKPAFQRLSAAFPDFHWLISPGVRLEPQRVTYEDMQELECYWNWEKVHNGYPVRAVGCRLAGLQALTLGVQNARVNDQDFFAVFEDDAVPVADAAARLGRLLESGDGDWDCLWLDETQLRAAKGEDGRLYGARLTTGYVIRTCYAEDILPRLAQASCELDVWLEREMKSGRKFYSDQIVYQETGVSEINGSMRWSGRANSRSSFRGS</sequence>
<dbReference type="Proteomes" id="UP000318626">
    <property type="component" value="Chromosome"/>
</dbReference>
<dbReference type="EMBL" id="CP036289">
    <property type="protein sequence ID" value="QDU75683.1"/>
    <property type="molecule type" value="Genomic_DNA"/>
</dbReference>
<organism evidence="1 2">
    <name type="scientific">Bremerella volcania</name>
    <dbReference type="NCBI Taxonomy" id="2527984"/>
    <lineage>
        <taxon>Bacteria</taxon>
        <taxon>Pseudomonadati</taxon>
        <taxon>Planctomycetota</taxon>
        <taxon>Planctomycetia</taxon>
        <taxon>Pirellulales</taxon>
        <taxon>Pirellulaceae</taxon>
        <taxon>Bremerella</taxon>
    </lineage>
</organism>
<accession>A0A518C8X9</accession>
<reference evidence="2" key="1">
    <citation type="submission" date="2019-02" db="EMBL/GenBank/DDBJ databases">
        <title>Deep-cultivation of Planctomycetes and their phenomic and genomic characterization uncovers novel biology.</title>
        <authorList>
            <person name="Wiegand S."/>
            <person name="Jogler M."/>
            <person name="Boedeker C."/>
            <person name="Pinto D."/>
            <person name="Vollmers J."/>
            <person name="Rivas-Marin E."/>
            <person name="Kohn T."/>
            <person name="Peeters S.H."/>
            <person name="Heuer A."/>
            <person name="Rast P."/>
            <person name="Oberbeckmann S."/>
            <person name="Bunk B."/>
            <person name="Jeske O."/>
            <person name="Meyerdierks A."/>
            <person name="Storesund J.E."/>
            <person name="Kallscheuer N."/>
            <person name="Luecker S."/>
            <person name="Lage O.M."/>
            <person name="Pohl T."/>
            <person name="Merkel B.J."/>
            <person name="Hornburger P."/>
            <person name="Mueller R.-W."/>
            <person name="Bruemmer F."/>
            <person name="Labrenz M."/>
            <person name="Spormann A.M."/>
            <person name="Op den Camp H."/>
            <person name="Overmann J."/>
            <person name="Amann R."/>
            <person name="Jetten M.S.M."/>
            <person name="Mascher T."/>
            <person name="Medema M.H."/>
            <person name="Devos D.P."/>
            <person name="Kaster A.-K."/>
            <person name="Ovreas L."/>
            <person name="Rohde M."/>
            <person name="Galperin M.Y."/>
            <person name="Jogler C."/>
        </authorList>
    </citation>
    <scope>NUCLEOTIDE SEQUENCE [LARGE SCALE GENOMIC DNA]</scope>
    <source>
        <strain evidence="2">Pan97</strain>
    </source>
</reference>
<dbReference type="KEGG" id="bvo:Pan97_27170"/>
<gene>
    <name evidence="1" type="ORF">Pan97_27170</name>
</gene>
<evidence type="ECO:0008006" key="3">
    <source>
        <dbReference type="Google" id="ProtNLM"/>
    </source>
</evidence>
<keyword evidence="2" id="KW-1185">Reference proteome</keyword>
<dbReference type="AlphaFoldDB" id="A0A518C8X9"/>
<protein>
    <recommendedName>
        <fullName evidence="3">Glycosyltransferase family 25 (LPS biosynthesis protein)</fullName>
    </recommendedName>
</protein>
<evidence type="ECO:0000313" key="1">
    <source>
        <dbReference type="EMBL" id="QDU75683.1"/>
    </source>
</evidence>
<evidence type="ECO:0000313" key="2">
    <source>
        <dbReference type="Proteomes" id="UP000318626"/>
    </source>
</evidence>
<proteinExistence type="predicted"/>